<evidence type="ECO:0000259" key="4">
    <source>
        <dbReference type="Pfam" id="PF08659"/>
    </source>
</evidence>
<feature type="domain" description="Ketoreductase (KR)" evidence="4">
    <location>
        <begin position="51"/>
        <end position="126"/>
    </location>
</feature>
<proteinExistence type="predicted"/>
<accession>A0A9P6DHF3</accession>
<keyword evidence="3" id="KW-1133">Transmembrane helix</keyword>
<protein>
    <recommendedName>
        <fullName evidence="4">Ketoreductase (KR) domain-containing protein</fullName>
    </recommendedName>
</protein>
<organism evidence="5 6">
    <name type="scientific">Pleurotus eryngii</name>
    <name type="common">Boletus of the steppes</name>
    <dbReference type="NCBI Taxonomy" id="5323"/>
    <lineage>
        <taxon>Eukaryota</taxon>
        <taxon>Fungi</taxon>
        <taxon>Dikarya</taxon>
        <taxon>Basidiomycota</taxon>
        <taxon>Agaricomycotina</taxon>
        <taxon>Agaricomycetes</taxon>
        <taxon>Agaricomycetidae</taxon>
        <taxon>Agaricales</taxon>
        <taxon>Pleurotineae</taxon>
        <taxon>Pleurotaceae</taxon>
        <taxon>Pleurotus</taxon>
    </lineage>
</organism>
<dbReference type="Pfam" id="PF08659">
    <property type="entry name" value="KR"/>
    <property type="match status" value="1"/>
</dbReference>
<sequence length="446" mass="48205">MVLHILLAAATELYSSPYLVHTGAVVAAVYVVYTFSQGKKTNRERDLHARTVLITGGLTPLGLIVAQELAQRGAHLILVTPHAVDTGEASVLIPLLRSSTSNEEIFAEQCDLTSPSSIRAFCTKFLSGKDQRLDALVFAHEYEHIGPAALFSTSQSDRERAEKDREAASLSTFLIITLLLPSLLVAPAERDIRVVNVINPFYAAAIAGTDAINPSPTPDHSKRGLLVSEGLRSLRTCLLMRHLQRILDALPAAQVPKTDDGSSTVPVVDPKAQKSNIVAVSVSPGIGRAATIGKILNADWTNTTKSKLGIFFYILLQPFFRMLTKSTPYAVQSILHALFLPTPFKIVGEASTEVLKPGALYSDCAVVPVNVLSSRFFVPDEVDKSGEASTEEGVTLEDDGEYGGELAGRLVWEGYEHALLAWERANPGKQEEKSAPDIDTDSLPQP</sequence>
<dbReference type="SUPFAM" id="SSF51735">
    <property type="entry name" value="NAD(P)-binding Rossmann-fold domains"/>
    <property type="match status" value="1"/>
</dbReference>
<keyword evidence="3" id="KW-0812">Transmembrane</keyword>
<evidence type="ECO:0000256" key="3">
    <source>
        <dbReference type="SAM" id="Phobius"/>
    </source>
</evidence>
<evidence type="ECO:0000256" key="1">
    <source>
        <dbReference type="ARBA" id="ARBA00023002"/>
    </source>
</evidence>
<dbReference type="InterPro" id="IPR013968">
    <property type="entry name" value="PKS_KR"/>
</dbReference>
<comment type="caution">
    <text evidence="5">The sequence shown here is derived from an EMBL/GenBank/DDBJ whole genome shotgun (WGS) entry which is preliminary data.</text>
</comment>
<feature type="transmembrane region" description="Helical" evidence="3">
    <location>
        <begin position="167"/>
        <end position="186"/>
    </location>
</feature>
<reference evidence="5" key="1">
    <citation type="submission" date="2020-11" db="EMBL/GenBank/DDBJ databases">
        <authorList>
            <consortium name="DOE Joint Genome Institute"/>
            <person name="Ahrendt S."/>
            <person name="Riley R."/>
            <person name="Andreopoulos W."/>
            <person name="Labutti K."/>
            <person name="Pangilinan J."/>
            <person name="Ruiz-Duenas F.J."/>
            <person name="Barrasa J.M."/>
            <person name="Sanchez-Garcia M."/>
            <person name="Camarero S."/>
            <person name="Miyauchi S."/>
            <person name="Serrano A."/>
            <person name="Linde D."/>
            <person name="Babiker R."/>
            <person name="Drula E."/>
            <person name="Ayuso-Fernandez I."/>
            <person name="Pacheco R."/>
            <person name="Padilla G."/>
            <person name="Ferreira P."/>
            <person name="Barriuso J."/>
            <person name="Kellner H."/>
            <person name="Castanera R."/>
            <person name="Alfaro M."/>
            <person name="Ramirez L."/>
            <person name="Pisabarro A.G."/>
            <person name="Kuo A."/>
            <person name="Tritt A."/>
            <person name="Lipzen A."/>
            <person name="He G."/>
            <person name="Yan M."/>
            <person name="Ng V."/>
            <person name="Cullen D."/>
            <person name="Martin F."/>
            <person name="Rosso M.-N."/>
            <person name="Henrissat B."/>
            <person name="Hibbett D."/>
            <person name="Martinez A.T."/>
            <person name="Grigoriev I.V."/>
        </authorList>
    </citation>
    <scope>NUCLEOTIDE SEQUENCE</scope>
    <source>
        <strain evidence="5">ATCC 90797</strain>
    </source>
</reference>
<name>A0A9P6DHF3_PLEER</name>
<feature type="transmembrane region" description="Helical" evidence="3">
    <location>
        <begin position="18"/>
        <end position="35"/>
    </location>
</feature>
<dbReference type="Proteomes" id="UP000807025">
    <property type="component" value="Unassembled WGS sequence"/>
</dbReference>
<dbReference type="PANTHER" id="PTHR43157">
    <property type="entry name" value="PHOSPHATIDYLINOSITOL-GLYCAN BIOSYNTHESIS CLASS F PROTEIN-RELATED"/>
    <property type="match status" value="1"/>
</dbReference>
<evidence type="ECO:0000256" key="2">
    <source>
        <dbReference type="SAM" id="MobiDB-lite"/>
    </source>
</evidence>
<evidence type="ECO:0000313" key="5">
    <source>
        <dbReference type="EMBL" id="KAF9496360.1"/>
    </source>
</evidence>
<dbReference type="EMBL" id="MU154553">
    <property type="protein sequence ID" value="KAF9496360.1"/>
    <property type="molecule type" value="Genomic_DNA"/>
</dbReference>
<dbReference type="PANTHER" id="PTHR43157:SF31">
    <property type="entry name" value="PHOSPHATIDYLINOSITOL-GLYCAN BIOSYNTHESIS CLASS F PROTEIN"/>
    <property type="match status" value="1"/>
</dbReference>
<dbReference type="AlphaFoldDB" id="A0A9P6DHF3"/>
<keyword evidence="6" id="KW-1185">Reference proteome</keyword>
<feature type="region of interest" description="Disordered" evidence="2">
    <location>
        <begin position="423"/>
        <end position="446"/>
    </location>
</feature>
<dbReference type="OrthoDB" id="191979at2759"/>
<dbReference type="InterPro" id="IPR036291">
    <property type="entry name" value="NAD(P)-bd_dom_sf"/>
</dbReference>
<keyword evidence="1" id="KW-0560">Oxidoreductase</keyword>
<dbReference type="GO" id="GO:0016491">
    <property type="term" value="F:oxidoreductase activity"/>
    <property type="evidence" value="ECO:0007669"/>
    <property type="project" value="UniProtKB-KW"/>
</dbReference>
<keyword evidence="3" id="KW-0472">Membrane</keyword>
<evidence type="ECO:0000313" key="6">
    <source>
        <dbReference type="Proteomes" id="UP000807025"/>
    </source>
</evidence>
<gene>
    <name evidence="5" type="ORF">BDN71DRAFT_1389725</name>
</gene>
<dbReference type="Gene3D" id="3.40.50.720">
    <property type="entry name" value="NAD(P)-binding Rossmann-like Domain"/>
    <property type="match status" value="1"/>
</dbReference>